<evidence type="ECO:0000313" key="1">
    <source>
        <dbReference type="EMBL" id="SCF12973.1"/>
    </source>
</evidence>
<accession>A0A1C4XWU1</accession>
<protein>
    <submittedName>
        <fullName evidence="1">Uncharacterized protein</fullName>
    </submittedName>
</protein>
<proteinExistence type="predicted"/>
<sequence length="76" mass="7945">MADLPRSPTTVLAEDALLGLLLPIWQLVIAVLVLFAVVASVRRLARRGPSRMSTALLVTAAAIAGLAVIGVLLQET</sequence>
<dbReference type="InParanoid" id="A0A1C4XWU1"/>
<dbReference type="AlphaFoldDB" id="A0A1C4XWU1"/>
<name>A0A1C4XWU1_MICEC</name>
<dbReference type="EMBL" id="LT607413">
    <property type="protein sequence ID" value="SCF12973.1"/>
    <property type="molecule type" value="Genomic_DNA"/>
</dbReference>
<dbReference type="RefSeq" id="WP_088982520.1">
    <property type="nucleotide sequence ID" value="NZ_CP182316.1"/>
</dbReference>
<gene>
    <name evidence="1" type="ORF">GA0070618_3414</name>
</gene>
<organism evidence="1 2">
    <name type="scientific">Micromonospora echinospora</name>
    <name type="common">Micromonospora purpurea</name>
    <dbReference type="NCBI Taxonomy" id="1877"/>
    <lineage>
        <taxon>Bacteria</taxon>
        <taxon>Bacillati</taxon>
        <taxon>Actinomycetota</taxon>
        <taxon>Actinomycetes</taxon>
        <taxon>Micromonosporales</taxon>
        <taxon>Micromonosporaceae</taxon>
        <taxon>Micromonospora</taxon>
    </lineage>
</organism>
<keyword evidence="2" id="KW-1185">Reference proteome</keyword>
<reference evidence="2" key="1">
    <citation type="submission" date="2016-06" db="EMBL/GenBank/DDBJ databases">
        <authorList>
            <person name="Varghese N."/>
            <person name="Submissions Spin"/>
        </authorList>
    </citation>
    <scope>NUCLEOTIDE SEQUENCE [LARGE SCALE GENOMIC DNA]</scope>
    <source>
        <strain evidence="2">DSM 43816</strain>
    </source>
</reference>
<dbReference type="Proteomes" id="UP000198253">
    <property type="component" value="Chromosome I"/>
</dbReference>
<evidence type="ECO:0000313" key="2">
    <source>
        <dbReference type="Proteomes" id="UP000198253"/>
    </source>
</evidence>